<evidence type="ECO:0000256" key="3">
    <source>
        <dbReference type="ARBA" id="ARBA00022771"/>
    </source>
</evidence>
<feature type="domain" description="C2H2-type" evidence="6">
    <location>
        <begin position="31"/>
        <end position="59"/>
    </location>
</feature>
<evidence type="ECO:0000256" key="2">
    <source>
        <dbReference type="ARBA" id="ARBA00022737"/>
    </source>
</evidence>
<evidence type="ECO:0000313" key="8">
    <source>
        <dbReference type="Proteomes" id="UP000708208"/>
    </source>
</evidence>
<sequence length="117" mass="13521">MPECAGTRGFSSKDRLEVHQKKVHEGITHPFKCQDCGKAFRLLSTTKLHYKSIHLGQFSFKCEFCGQGFVSRAALQKHRVIHTKERNYKCSQCPKDFKTVLGRDLHIRYAHTGKIDR</sequence>
<reference evidence="7" key="1">
    <citation type="submission" date="2021-06" db="EMBL/GenBank/DDBJ databases">
        <authorList>
            <person name="Hodson N. C."/>
            <person name="Mongue J. A."/>
            <person name="Jaron S. K."/>
        </authorList>
    </citation>
    <scope>NUCLEOTIDE SEQUENCE</scope>
</reference>
<organism evidence="7 8">
    <name type="scientific">Allacma fusca</name>
    <dbReference type="NCBI Taxonomy" id="39272"/>
    <lineage>
        <taxon>Eukaryota</taxon>
        <taxon>Metazoa</taxon>
        <taxon>Ecdysozoa</taxon>
        <taxon>Arthropoda</taxon>
        <taxon>Hexapoda</taxon>
        <taxon>Collembola</taxon>
        <taxon>Symphypleona</taxon>
        <taxon>Sminthuridae</taxon>
        <taxon>Allacma</taxon>
    </lineage>
</organism>
<dbReference type="GO" id="GO:0005634">
    <property type="term" value="C:nucleus"/>
    <property type="evidence" value="ECO:0007669"/>
    <property type="project" value="TreeGrafter"/>
</dbReference>
<feature type="non-terminal residue" evidence="7">
    <location>
        <position position="1"/>
    </location>
</feature>
<keyword evidence="2" id="KW-0677">Repeat</keyword>
<keyword evidence="3 5" id="KW-0863">Zinc-finger</keyword>
<dbReference type="PROSITE" id="PS50157">
    <property type="entry name" value="ZINC_FINGER_C2H2_2"/>
    <property type="match status" value="3"/>
</dbReference>
<proteinExistence type="predicted"/>
<keyword evidence="4" id="KW-0862">Zinc</keyword>
<evidence type="ECO:0000259" key="6">
    <source>
        <dbReference type="PROSITE" id="PS50157"/>
    </source>
</evidence>
<dbReference type="EMBL" id="CAJVCH010535292">
    <property type="protein sequence ID" value="CAG7825176.1"/>
    <property type="molecule type" value="Genomic_DNA"/>
</dbReference>
<dbReference type="Pfam" id="PF13894">
    <property type="entry name" value="zf-C2H2_4"/>
    <property type="match status" value="1"/>
</dbReference>
<dbReference type="AlphaFoldDB" id="A0A8J2PRV2"/>
<dbReference type="PROSITE" id="PS00028">
    <property type="entry name" value="ZINC_FINGER_C2H2_1"/>
    <property type="match status" value="3"/>
</dbReference>
<comment type="caution">
    <text evidence="7">The sequence shown here is derived from an EMBL/GenBank/DDBJ whole genome shotgun (WGS) entry which is preliminary data.</text>
</comment>
<dbReference type="GO" id="GO:0008270">
    <property type="term" value="F:zinc ion binding"/>
    <property type="evidence" value="ECO:0007669"/>
    <property type="project" value="UniProtKB-KW"/>
</dbReference>
<dbReference type="OrthoDB" id="6077919at2759"/>
<feature type="domain" description="C2H2-type" evidence="6">
    <location>
        <begin position="88"/>
        <end position="116"/>
    </location>
</feature>
<keyword evidence="8" id="KW-1185">Reference proteome</keyword>
<name>A0A8J2PRV2_9HEXA</name>
<accession>A0A8J2PRV2</accession>
<dbReference type="GO" id="GO:0000977">
    <property type="term" value="F:RNA polymerase II transcription regulatory region sequence-specific DNA binding"/>
    <property type="evidence" value="ECO:0007669"/>
    <property type="project" value="TreeGrafter"/>
</dbReference>
<dbReference type="Pfam" id="PF00096">
    <property type="entry name" value="zf-C2H2"/>
    <property type="match status" value="1"/>
</dbReference>
<keyword evidence="1" id="KW-0479">Metal-binding</keyword>
<dbReference type="InterPro" id="IPR013087">
    <property type="entry name" value="Znf_C2H2_type"/>
</dbReference>
<evidence type="ECO:0000256" key="5">
    <source>
        <dbReference type="PROSITE-ProRule" id="PRU00042"/>
    </source>
</evidence>
<gene>
    <name evidence="7" type="ORF">AFUS01_LOCUS35300</name>
</gene>
<dbReference type="PANTHER" id="PTHR24379:SF127">
    <property type="entry name" value="BLOODY FINGERS-RELATED"/>
    <property type="match status" value="1"/>
</dbReference>
<feature type="domain" description="C2H2-type" evidence="6">
    <location>
        <begin position="60"/>
        <end position="87"/>
    </location>
</feature>
<evidence type="ECO:0000313" key="7">
    <source>
        <dbReference type="EMBL" id="CAG7825176.1"/>
    </source>
</evidence>
<dbReference type="GO" id="GO:0000981">
    <property type="term" value="F:DNA-binding transcription factor activity, RNA polymerase II-specific"/>
    <property type="evidence" value="ECO:0007669"/>
    <property type="project" value="TreeGrafter"/>
</dbReference>
<dbReference type="PANTHER" id="PTHR24379">
    <property type="entry name" value="KRAB AND ZINC FINGER DOMAIN-CONTAINING"/>
    <property type="match status" value="1"/>
</dbReference>
<evidence type="ECO:0000256" key="1">
    <source>
        <dbReference type="ARBA" id="ARBA00022723"/>
    </source>
</evidence>
<protein>
    <recommendedName>
        <fullName evidence="6">C2H2-type domain-containing protein</fullName>
    </recommendedName>
</protein>
<dbReference type="SMART" id="SM00355">
    <property type="entry name" value="ZnF_C2H2"/>
    <property type="match status" value="4"/>
</dbReference>
<dbReference type="Proteomes" id="UP000708208">
    <property type="component" value="Unassembled WGS sequence"/>
</dbReference>
<evidence type="ECO:0000256" key="4">
    <source>
        <dbReference type="ARBA" id="ARBA00022833"/>
    </source>
</evidence>